<reference evidence="1 2" key="1">
    <citation type="submission" date="2016-03" db="EMBL/GenBank/DDBJ databases">
        <title>Trachymyrmex septentrionalis WGS genome.</title>
        <authorList>
            <person name="Nygaard S."/>
            <person name="Hu H."/>
            <person name="Boomsma J."/>
            <person name="Zhang G."/>
        </authorList>
    </citation>
    <scope>NUCLEOTIDE SEQUENCE [LARGE SCALE GENOMIC DNA]</scope>
    <source>
        <strain evidence="1">Tsep2-gDNA-1</strain>
        <tissue evidence="1">Whole body</tissue>
    </source>
</reference>
<evidence type="ECO:0000313" key="1">
    <source>
        <dbReference type="EMBL" id="KYN38329.1"/>
    </source>
</evidence>
<proteinExistence type="predicted"/>
<protein>
    <submittedName>
        <fullName evidence="1">Uncharacterized protein</fullName>
    </submittedName>
</protein>
<gene>
    <name evidence="1" type="ORF">ALC56_07369</name>
</gene>
<dbReference type="AlphaFoldDB" id="A0A195FE82"/>
<dbReference type="EMBL" id="KQ981673">
    <property type="protein sequence ID" value="KYN38329.1"/>
    <property type="molecule type" value="Genomic_DNA"/>
</dbReference>
<keyword evidence="2" id="KW-1185">Reference proteome</keyword>
<accession>A0A195FE82</accession>
<organism evidence="1 2">
    <name type="scientific">Trachymyrmex septentrionalis</name>
    <dbReference type="NCBI Taxonomy" id="34720"/>
    <lineage>
        <taxon>Eukaryota</taxon>
        <taxon>Metazoa</taxon>
        <taxon>Ecdysozoa</taxon>
        <taxon>Arthropoda</taxon>
        <taxon>Hexapoda</taxon>
        <taxon>Insecta</taxon>
        <taxon>Pterygota</taxon>
        <taxon>Neoptera</taxon>
        <taxon>Endopterygota</taxon>
        <taxon>Hymenoptera</taxon>
        <taxon>Apocrita</taxon>
        <taxon>Aculeata</taxon>
        <taxon>Formicoidea</taxon>
        <taxon>Formicidae</taxon>
        <taxon>Myrmicinae</taxon>
        <taxon>Trachymyrmex</taxon>
    </lineage>
</organism>
<name>A0A195FE82_9HYME</name>
<dbReference type="Proteomes" id="UP000078541">
    <property type="component" value="Unassembled WGS sequence"/>
</dbReference>
<sequence length="87" mass="10200">MGKPTDKSLGARLEIFATSLRVKPFLIQKHFRHYLPKRSDFEDTYVNTIQTSRNMVETALVVTLIEERRIVEDTARLWFDNEFLAAI</sequence>
<evidence type="ECO:0000313" key="2">
    <source>
        <dbReference type="Proteomes" id="UP000078541"/>
    </source>
</evidence>